<comment type="caution">
    <text evidence="2">The sequence shown here is derived from an EMBL/GenBank/DDBJ whole genome shotgun (WGS) entry which is preliminary data.</text>
</comment>
<feature type="compositionally biased region" description="Acidic residues" evidence="1">
    <location>
        <begin position="152"/>
        <end position="163"/>
    </location>
</feature>
<evidence type="ECO:0000313" key="3">
    <source>
        <dbReference type="Proteomes" id="UP001054837"/>
    </source>
</evidence>
<feature type="compositionally biased region" description="Basic residues" evidence="1">
    <location>
        <begin position="130"/>
        <end position="139"/>
    </location>
</feature>
<feature type="compositionally biased region" description="Basic residues" evidence="1">
    <location>
        <begin position="104"/>
        <end position="123"/>
    </location>
</feature>
<feature type="region of interest" description="Disordered" evidence="1">
    <location>
        <begin position="1"/>
        <end position="163"/>
    </location>
</feature>
<feature type="compositionally biased region" description="Basic residues" evidence="1">
    <location>
        <begin position="79"/>
        <end position="88"/>
    </location>
</feature>
<feature type="compositionally biased region" description="Basic and acidic residues" evidence="1">
    <location>
        <begin position="12"/>
        <end position="24"/>
    </location>
</feature>
<protein>
    <submittedName>
        <fullName evidence="2">Uncharacterized protein</fullName>
    </submittedName>
</protein>
<keyword evidence="3" id="KW-1185">Reference proteome</keyword>
<accession>A0AAV4MX62</accession>
<dbReference type="Proteomes" id="UP001054837">
    <property type="component" value="Unassembled WGS sequence"/>
</dbReference>
<feature type="compositionally biased region" description="Basic residues" evidence="1">
    <location>
        <begin position="1"/>
        <end position="11"/>
    </location>
</feature>
<feature type="compositionally biased region" description="Basic residues" evidence="1">
    <location>
        <begin position="44"/>
        <end position="55"/>
    </location>
</feature>
<feature type="compositionally biased region" description="Low complexity" evidence="1">
    <location>
        <begin position="91"/>
        <end position="103"/>
    </location>
</feature>
<dbReference type="EMBL" id="BPLQ01000936">
    <property type="protein sequence ID" value="GIX76545.1"/>
    <property type="molecule type" value="Genomic_DNA"/>
</dbReference>
<organism evidence="2 3">
    <name type="scientific">Caerostris darwini</name>
    <dbReference type="NCBI Taxonomy" id="1538125"/>
    <lineage>
        <taxon>Eukaryota</taxon>
        <taxon>Metazoa</taxon>
        <taxon>Ecdysozoa</taxon>
        <taxon>Arthropoda</taxon>
        <taxon>Chelicerata</taxon>
        <taxon>Arachnida</taxon>
        <taxon>Araneae</taxon>
        <taxon>Araneomorphae</taxon>
        <taxon>Entelegynae</taxon>
        <taxon>Araneoidea</taxon>
        <taxon>Araneidae</taxon>
        <taxon>Caerostris</taxon>
    </lineage>
</organism>
<sequence>MRKKNKRKRKPPNPDENRSEEKWCRSAKTARRVAEKGHETKCHPLAKIKRKNKRKVPLERGKNTPKHIQKSAKWENKRGRNGKRKKKGTEKNPNTANKQQQTTKQKHPKKSKKRPTNKNKKKTPTTIQKYRGRPHKCRRGPPQVQKKTSANVEEDLTSVEEDP</sequence>
<gene>
    <name evidence="2" type="ORF">CDAR_499961</name>
</gene>
<evidence type="ECO:0000256" key="1">
    <source>
        <dbReference type="SAM" id="MobiDB-lite"/>
    </source>
</evidence>
<reference evidence="2 3" key="1">
    <citation type="submission" date="2021-06" db="EMBL/GenBank/DDBJ databases">
        <title>Caerostris darwini draft genome.</title>
        <authorList>
            <person name="Kono N."/>
            <person name="Arakawa K."/>
        </authorList>
    </citation>
    <scope>NUCLEOTIDE SEQUENCE [LARGE SCALE GENOMIC DNA]</scope>
</reference>
<feature type="compositionally biased region" description="Basic and acidic residues" evidence="1">
    <location>
        <begin position="32"/>
        <end position="42"/>
    </location>
</feature>
<evidence type="ECO:0000313" key="2">
    <source>
        <dbReference type="EMBL" id="GIX76545.1"/>
    </source>
</evidence>
<proteinExistence type="predicted"/>
<dbReference type="AlphaFoldDB" id="A0AAV4MX62"/>
<name>A0AAV4MX62_9ARAC</name>